<protein>
    <submittedName>
        <fullName evidence="1">Uncharacterized protein</fullName>
    </submittedName>
</protein>
<keyword evidence="2" id="KW-1185">Reference proteome</keyword>
<organism evidence="1 2">
    <name type="scientific">Aeoliella mucimassa</name>
    <dbReference type="NCBI Taxonomy" id="2527972"/>
    <lineage>
        <taxon>Bacteria</taxon>
        <taxon>Pseudomonadati</taxon>
        <taxon>Planctomycetota</taxon>
        <taxon>Planctomycetia</taxon>
        <taxon>Pirellulales</taxon>
        <taxon>Lacipirellulaceae</taxon>
        <taxon>Aeoliella</taxon>
    </lineage>
</organism>
<evidence type="ECO:0000313" key="1">
    <source>
        <dbReference type="EMBL" id="QDU55538.1"/>
    </source>
</evidence>
<dbReference type="EMBL" id="CP036278">
    <property type="protein sequence ID" value="QDU55538.1"/>
    <property type="molecule type" value="Genomic_DNA"/>
</dbReference>
<reference evidence="1 2" key="1">
    <citation type="submission" date="2019-02" db="EMBL/GenBank/DDBJ databases">
        <title>Deep-cultivation of Planctomycetes and their phenomic and genomic characterization uncovers novel biology.</title>
        <authorList>
            <person name="Wiegand S."/>
            <person name="Jogler M."/>
            <person name="Boedeker C."/>
            <person name="Pinto D."/>
            <person name="Vollmers J."/>
            <person name="Rivas-Marin E."/>
            <person name="Kohn T."/>
            <person name="Peeters S.H."/>
            <person name="Heuer A."/>
            <person name="Rast P."/>
            <person name="Oberbeckmann S."/>
            <person name="Bunk B."/>
            <person name="Jeske O."/>
            <person name="Meyerdierks A."/>
            <person name="Storesund J.E."/>
            <person name="Kallscheuer N."/>
            <person name="Luecker S."/>
            <person name="Lage O.M."/>
            <person name="Pohl T."/>
            <person name="Merkel B.J."/>
            <person name="Hornburger P."/>
            <person name="Mueller R.-W."/>
            <person name="Bruemmer F."/>
            <person name="Labrenz M."/>
            <person name="Spormann A.M."/>
            <person name="Op den Camp H."/>
            <person name="Overmann J."/>
            <person name="Amann R."/>
            <person name="Jetten M.S.M."/>
            <person name="Mascher T."/>
            <person name="Medema M.H."/>
            <person name="Devos D.P."/>
            <person name="Kaster A.-K."/>
            <person name="Ovreas L."/>
            <person name="Rohde M."/>
            <person name="Galperin M.Y."/>
            <person name="Jogler C."/>
        </authorList>
    </citation>
    <scope>NUCLEOTIDE SEQUENCE [LARGE SCALE GENOMIC DNA]</scope>
    <source>
        <strain evidence="1 2">Pan181</strain>
    </source>
</reference>
<dbReference type="AlphaFoldDB" id="A0A518ALC9"/>
<dbReference type="Proteomes" id="UP000315750">
    <property type="component" value="Chromosome"/>
</dbReference>
<name>A0A518ALC9_9BACT</name>
<gene>
    <name evidence="1" type="ORF">Pan181_17300</name>
</gene>
<evidence type="ECO:0000313" key="2">
    <source>
        <dbReference type="Proteomes" id="UP000315750"/>
    </source>
</evidence>
<dbReference type="KEGG" id="amuc:Pan181_17300"/>
<accession>A0A518ALC9</accession>
<sequence length="347" mass="38764">MNCKHLIENQEKIAYANTSSLYPPSWIREPPSSTRLTLRSAVATAPVWSIENREPREGLSNRGNAMQVDHASTRAATFGTDAYLRGTERAAQSVFTAVLESVGRQGYASAEELPDDVVLSQDTVRQAWNDWFSAASLNQSFDKLSRQDMKQQFGDLMVRAYSEGGYAAPQQFLASLSSEELEVVQHSNRLVDPIDVDSLTEEGALNLLLPQAAKVDLNHDGFQQTGIAMGMSFPNSDTPPEVVAAWDEATAGLDFGDRMFYEMQMMLPMLISNIVTDENGQFVRMIEPGDPDFTNPMASGNYSYRQAAADALEGVEFAKRWMTREQYEEQRDFWTNFGQLLDKHDAN</sequence>
<proteinExistence type="predicted"/>